<keyword evidence="8" id="KW-0067">ATP-binding</keyword>
<sequence length="627" mass="64742">MNRLLGFLRARTPRELALLLLAFLFLAVAVTGPVLLGDAADRTDVAGLLQSPSSHHWLGTDNLGRDILARVVVATRLSLGLAVAATAIAAVVGMAIGGASLARRVGPLFTAGLNLLLAFPALLLALFFAVVFGVGARGAVLAVGLAMAPTFGRLTQTLGASVMESDYVSAARLLGMRHSRVMTRYVLPNVAEPLILSVTLAAGNALVVLSGLSFLGLGVQAPAYDWGQLLQAGLSQIYTAPAAALGPGAAIMLAGLAFNLVGEYGAEASATGARRKPPSTVGRQGRAAASPGVGLPDGTVAEARGLSVTFPDSHGRPLPVLDGVDLTIAKGERVGLVGESGSGKSLTALALSGLVPHPGRVTADSLNVASVDVLDARHGQRELKGRVALVFQDARRAMNPVLRVGMQIGEASVHRDPRVRREATLTALRSLKVPDPALRARQYPHQLSGGTLQRAMIAMALAAEPDLLITDEPTTALDMTVQRATLRVLHEAVAAAGSALLFISHDIAAVSGICERLVVMYAGRVVEDLPVRLLPDGAAHPYTVALLATLPSLDSDRTAPLTVIPGALPAAGTAGEGCAFAPRCPRADSRCLSQRPALTNLAPEHRAACWHPGTDRSAVPVSTEGTA</sequence>
<dbReference type="InterPro" id="IPR027417">
    <property type="entry name" value="P-loop_NTPase"/>
</dbReference>
<evidence type="ECO:0000256" key="10">
    <source>
        <dbReference type="ARBA" id="ARBA00023136"/>
    </source>
</evidence>
<dbReference type="InterPro" id="IPR000515">
    <property type="entry name" value="MetI-like"/>
</dbReference>
<dbReference type="InterPro" id="IPR013563">
    <property type="entry name" value="Oligopep_ABC_C"/>
</dbReference>
<feature type="transmembrane region" description="Helical" evidence="11">
    <location>
        <begin position="113"/>
        <end position="134"/>
    </location>
</feature>
<protein>
    <submittedName>
        <fullName evidence="15">Dipeptide/oligopeptide/nickel ABC transporter permease/ATP-binding protein</fullName>
    </submittedName>
</protein>
<comment type="similarity">
    <text evidence="3">Belongs to the ABC transporter superfamily.</text>
</comment>
<keyword evidence="6 11" id="KW-0812">Transmembrane</keyword>
<dbReference type="InterPro" id="IPR003593">
    <property type="entry name" value="AAA+_ATPase"/>
</dbReference>
<evidence type="ECO:0000256" key="4">
    <source>
        <dbReference type="ARBA" id="ARBA00022448"/>
    </source>
</evidence>
<dbReference type="PROSITE" id="PS50893">
    <property type="entry name" value="ABC_TRANSPORTER_2"/>
    <property type="match status" value="1"/>
</dbReference>
<dbReference type="NCBIfam" id="TIGR01727">
    <property type="entry name" value="oligo_HPY"/>
    <property type="match status" value="1"/>
</dbReference>
<dbReference type="PANTHER" id="PTHR43297:SF2">
    <property type="entry name" value="DIPEPTIDE TRANSPORT ATP-BINDING PROTEIN DPPD"/>
    <property type="match status" value="1"/>
</dbReference>
<dbReference type="RefSeq" id="WP_369221835.1">
    <property type="nucleotide sequence ID" value="NZ_CP163441.1"/>
</dbReference>
<evidence type="ECO:0000256" key="7">
    <source>
        <dbReference type="ARBA" id="ARBA00022741"/>
    </source>
</evidence>
<dbReference type="Pfam" id="PF00005">
    <property type="entry name" value="ABC_tran"/>
    <property type="match status" value="1"/>
</dbReference>
<keyword evidence="10 11" id="KW-0472">Membrane</keyword>
<dbReference type="InterPro" id="IPR003439">
    <property type="entry name" value="ABC_transporter-like_ATP-bd"/>
</dbReference>
<evidence type="ECO:0000313" key="15">
    <source>
        <dbReference type="EMBL" id="XDQ42404.1"/>
    </source>
</evidence>
<evidence type="ECO:0000256" key="2">
    <source>
        <dbReference type="ARBA" id="ARBA00004202"/>
    </source>
</evidence>
<evidence type="ECO:0000256" key="8">
    <source>
        <dbReference type="ARBA" id="ARBA00022840"/>
    </source>
</evidence>
<evidence type="ECO:0000256" key="3">
    <source>
        <dbReference type="ARBA" id="ARBA00005417"/>
    </source>
</evidence>
<keyword evidence="9 11" id="KW-1133">Transmembrane helix</keyword>
<dbReference type="PANTHER" id="PTHR43297">
    <property type="entry name" value="OLIGOPEPTIDE TRANSPORT ATP-BINDING PROTEIN APPD"/>
    <property type="match status" value="1"/>
</dbReference>
<dbReference type="AlphaFoldDB" id="A0AB39QJ17"/>
<dbReference type="SUPFAM" id="SSF52540">
    <property type="entry name" value="P-loop containing nucleoside triphosphate hydrolases"/>
    <property type="match status" value="1"/>
</dbReference>
<dbReference type="GO" id="GO:0005524">
    <property type="term" value="F:ATP binding"/>
    <property type="evidence" value="ECO:0007669"/>
    <property type="project" value="UniProtKB-KW"/>
</dbReference>
<evidence type="ECO:0000256" key="12">
    <source>
        <dbReference type="SAM" id="MobiDB-lite"/>
    </source>
</evidence>
<evidence type="ECO:0000256" key="5">
    <source>
        <dbReference type="ARBA" id="ARBA00022475"/>
    </source>
</evidence>
<keyword evidence="5" id="KW-1003">Cell membrane</keyword>
<feature type="domain" description="ABC transmembrane type-1" evidence="14">
    <location>
        <begin position="75"/>
        <end position="262"/>
    </location>
</feature>
<dbReference type="CDD" id="cd03257">
    <property type="entry name" value="ABC_NikE_OppD_transporters"/>
    <property type="match status" value="1"/>
</dbReference>
<reference evidence="15" key="1">
    <citation type="submission" date="2024-07" db="EMBL/GenBank/DDBJ databases">
        <authorList>
            <person name="Yu S.T."/>
        </authorList>
    </citation>
    <scope>NUCLEOTIDE SEQUENCE</scope>
    <source>
        <strain evidence="15">R39</strain>
    </source>
</reference>
<organism evidence="15">
    <name type="scientific">Streptomyces sp. R39</name>
    <dbReference type="NCBI Taxonomy" id="3238631"/>
    <lineage>
        <taxon>Bacteria</taxon>
        <taxon>Bacillati</taxon>
        <taxon>Actinomycetota</taxon>
        <taxon>Actinomycetes</taxon>
        <taxon>Kitasatosporales</taxon>
        <taxon>Streptomycetaceae</taxon>
        <taxon>Streptomyces</taxon>
    </lineage>
</organism>
<dbReference type="SMART" id="SM00382">
    <property type="entry name" value="AAA"/>
    <property type="match status" value="1"/>
</dbReference>
<evidence type="ECO:0000256" key="11">
    <source>
        <dbReference type="RuleBase" id="RU363032"/>
    </source>
</evidence>
<evidence type="ECO:0000256" key="1">
    <source>
        <dbReference type="ARBA" id="ARBA00004141"/>
    </source>
</evidence>
<dbReference type="InterPro" id="IPR035906">
    <property type="entry name" value="MetI-like_sf"/>
</dbReference>
<comment type="subcellular location">
    <subcellularLocation>
        <location evidence="11">Cell membrane</location>
        <topology evidence="11">Multi-pass membrane protein</topology>
    </subcellularLocation>
    <subcellularLocation>
        <location evidence="2">Cell membrane</location>
        <topology evidence="2">Peripheral membrane protein</topology>
    </subcellularLocation>
    <subcellularLocation>
        <location evidence="1">Membrane</location>
        <topology evidence="1">Multi-pass membrane protein</topology>
    </subcellularLocation>
</comment>
<dbReference type="GO" id="GO:0005886">
    <property type="term" value="C:plasma membrane"/>
    <property type="evidence" value="ECO:0007669"/>
    <property type="project" value="UniProtKB-SubCell"/>
</dbReference>
<feature type="domain" description="ABC transporter" evidence="13">
    <location>
        <begin position="303"/>
        <end position="547"/>
    </location>
</feature>
<dbReference type="PROSITE" id="PS50928">
    <property type="entry name" value="ABC_TM1"/>
    <property type="match status" value="1"/>
</dbReference>
<comment type="similarity">
    <text evidence="11">Belongs to the binding-protein-dependent transport system permease family.</text>
</comment>
<dbReference type="Gene3D" id="1.10.3720.10">
    <property type="entry name" value="MetI-like"/>
    <property type="match status" value="1"/>
</dbReference>
<proteinExistence type="inferred from homology"/>
<feature type="region of interest" description="Disordered" evidence="12">
    <location>
        <begin position="269"/>
        <end position="296"/>
    </location>
</feature>
<dbReference type="Pfam" id="PF00528">
    <property type="entry name" value="BPD_transp_1"/>
    <property type="match status" value="1"/>
</dbReference>
<gene>
    <name evidence="15" type="ORF">AB5J52_09110</name>
</gene>
<evidence type="ECO:0000259" key="14">
    <source>
        <dbReference type="PROSITE" id="PS50928"/>
    </source>
</evidence>
<dbReference type="Pfam" id="PF08352">
    <property type="entry name" value="oligo_HPY"/>
    <property type="match status" value="1"/>
</dbReference>
<keyword evidence="7" id="KW-0547">Nucleotide-binding</keyword>
<dbReference type="SUPFAM" id="SSF161098">
    <property type="entry name" value="MetI-like"/>
    <property type="match status" value="1"/>
</dbReference>
<dbReference type="GO" id="GO:0055085">
    <property type="term" value="P:transmembrane transport"/>
    <property type="evidence" value="ECO:0007669"/>
    <property type="project" value="InterPro"/>
</dbReference>
<feature type="transmembrane region" description="Helical" evidence="11">
    <location>
        <begin position="194"/>
        <end position="217"/>
    </location>
</feature>
<accession>A0AB39QJ17</accession>
<dbReference type="InterPro" id="IPR050388">
    <property type="entry name" value="ABC_Ni/Peptide_Import"/>
</dbReference>
<dbReference type="GO" id="GO:0015833">
    <property type="term" value="P:peptide transport"/>
    <property type="evidence" value="ECO:0007669"/>
    <property type="project" value="InterPro"/>
</dbReference>
<evidence type="ECO:0000256" key="9">
    <source>
        <dbReference type="ARBA" id="ARBA00022989"/>
    </source>
</evidence>
<dbReference type="CDD" id="cd06261">
    <property type="entry name" value="TM_PBP2"/>
    <property type="match status" value="1"/>
</dbReference>
<evidence type="ECO:0000256" key="6">
    <source>
        <dbReference type="ARBA" id="ARBA00022692"/>
    </source>
</evidence>
<dbReference type="Gene3D" id="3.40.50.300">
    <property type="entry name" value="P-loop containing nucleotide triphosphate hydrolases"/>
    <property type="match status" value="1"/>
</dbReference>
<keyword evidence="4 11" id="KW-0813">Transport</keyword>
<evidence type="ECO:0000259" key="13">
    <source>
        <dbReference type="PROSITE" id="PS50893"/>
    </source>
</evidence>
<name>A0AB39QJ17_9ACTN</name>
<dbReference type="GO" id="GO:0016887">
    <property type="term" value="F:ATP hydrolysis activity"/>
    <property type="evidence" value="ECO:0007669"/>
    <property type="project" value="InterPro"/>
</dbReference>
<dbReference type="EMBL" id="CP163441">
    <property type="protein sequence ID" value="XDQ42404.1"/>
    <property type="molecule type" value="Genomic_DNA"/>
</dbReference>
<feature type="transmembrane region" description="Helical" evidence="11">
    <location>
        <begin position="79"/>
        <end position="101"/>
    </location>
</feature>